<sequence length="66" mass="7551">MTIDESIKKYGSAYGVCKALGVSPQNFTRWKKQGWIPQAQQLRLEKITNGELKADEFGPDRRPIKK</sequence>
<reference evidence="1" key="2">
    <citation type="submission" date="2014-09" db="EMBL/GenBank/DDBJ databases">
        <authorList>
            <person name="GOMEZ-VALERO Laura"/>
        </authorList>
    </citation>
    <scope>NUCLEOTIDE SEQUENCE</scope>
    <source>
        <strain evidence="1">ATCC33218</strain>
    </source>
</reference>
<dbReference type="OrthoDB" id="6446140at2"/>
<organism evidence="1 3">
    <name type="scientific">Legionella micdadei</name>
    <name type="common">Tatlockia micdadei</name>
    <dbReference type="NCBI Taxonomy" id="451"/>
    <lineage>
        <taxon>Bacteria</taxon>
        <taxon>Pseudomonadati</taxon>
        <taxon>Pseudomonadota</taxon>
        <taxon>Gammaproteobacteria</taxon>
        <taxon>Legionellales</taxon>
        <taxon>Legionellaceae</taxon>
        <taxon>Legionella</taxon>
    </lineage>
</organism>
<dbReference type="RefSeq" id="WP_045099306.1">
    <property type="nucleotide sequence ID" value="NZ_FMVN01000014.1"/>
</dbReference>
<dbReference type="EMBL" id="LN614830">
    <property type="protein sequence ID" value="CEG60983.1"/>
    <property type="molecule type" value="Genomic_DNA"/>
</dbReference>
<dbReference type="Pfam" id="PF14549">
    <property type="entry name" value="P22_Cro"/>
    <property type="match status" value="1"/>
</dbReference>
<name>A0A098GET2_LEGMI</name>
<keyword evidence="4" id="KW-1185">Reference proteome</keyword>
<dbReference type="Gene3D" id="1.10.260.40">
    <property type="entry name" value="lambda repressor-like DNA-binding domains"/>
    <property type="match status" value="1"/>
</dbReference>
<accession>A0A098GET2</accession>
<reference evidence="2 4" key="3">
    <citation type="submission" date="2016-10" db="EMBL/GenBank/DDBJ databases">
        <authorList>
            <person name="Varghese N."/>
            <person name="Submissions S."/>
        </authorList>
    </citation>
    <scope>NUCLEOTIDE SEQUENCE [LARGE SCALE GENOMIC DNA]</scope>
    <source>
        <strain evidence="2 4">ATCC 33218</strain>
    </source>
</reference>
<keyword evidence="2" id="KW-0238">DNA-binding</keyword>
<evidence type="ECO:0000313" key="4">
    <source>
        <dbReference type="Proteomes" id="UP000182998"/>
    </source>
</evidence>
<evidence type="ECO:0000313" key="2">
    <source>
        <dbReference type="EMBL" id="SCY69991.1"/>
    </source>
</evidence>
<dbReference type="SUPFAM" id="SSF47413">
    <property type="entry name" value="lambda repressor-like DNA-binding domains"/>
    <property type="match status" value="1"/>
</dbReference>
<dbReference type="HOGENOM" id="CLU_2829799_0_0_6"/>
<dbReference type="Proteomes" id="UP000182998">
    <property type="component" value="Unassembled WGS sequence"/>
</dbReference>
<evidence type="ECO:0000313" key="1">
    <source>
        <dbReference type="EMBL" id="CEG60983.1"/>
    </source>
</evidence>
<protein>
    <submittedName>
        <fullName evidence="2">DNA-binding transcriptional regulator Cro</fullName>
    </submittedName>
</protein>
<dbReference type="Proteomes" id="UP000032414">
    <property type="component" value="Chromosome I"/>
</dbReference>
<dbReference type="PATRIC" id="fig|451.8.peg.2244"/>
<dbReference type="EMBL" id="FMVN01000014">
    <property type="protein sequence ID" value="SCY69991.1"/>
    <property type="molecule type" value="Genomic_DNA"/>
</dbReference>
<dbReference type="InterPro" id="IPR010982">
    <property type="entry name" value="Lambda_DNA-bd_dom_sf"/>
</dbReference>
<reference evidence="3" key="1">
    <citation type="submission" date="2014-09" db="EMBL/GenBank/DDBJ databases">
        <authorList>
            <person name="Gomez-Valero L."/>
        </authorList>
    </citation>
    <scope>NUCLEOTIDE SEQUENCE [LARGE SCALE GENOMIC DNA]</scope>
    <source>
        <strain evidence="3">ATCC33218</strain>
    </source>
</reference>
<dbReference type="KEGG" id="tmc:LMI_1687"/>
<gene>
    <name evidence="1" type="ORF">LMI_1687</name>
    <name evidence="2" type="ORF">SAMN02982997_02554</name>
</gene>
<evidence type="ECO:0000313" key="3">
    <source>
        <dbReference type="Proteomes" id="UP000032414"/>
    </source>
</evidence>
<dbReference type="GO" id="GO:0003677">
    <property type="term" value="F:DNA binding"/>
    <property type="evidence" value="ECO:0007669"/>
    <property type="project" value="UniProtKB-KW"/>
</dbReference>
<proteinExistence type="predicted"/>
<dbReference type="AlphaFoldDB" id="A0A098GET2"/>